<accession>A0ACB0YFW6</accession>
<sequence length="203" mass="22201">MRTPRDPQQQESASDIDKTSLDERLPNGIPGNGSIPLGKPKSTIVITPSSPTPSILQQHRILPPLRMPDVEEEGIENNNNDGDIGGSNNRQALRRNSENNTEVNIRGGGSRSLIGRFRRGARVAPGNEDIALQEHPNIQQPTIRRFQELQETPLSARSTSVVQSEGFDEQQVRRADSMQALTGGATNPIARRRESAATNDSIV</sequence>
<name>A0ACB0YFW6_MELEN</name>
<dbReference type="Proteomes" id="UP001497535">
    <property type="component" value="Unassembled WGS sequence"/>
</dbReference>
<keyword evidence="2" id="KW-1185">Reference proteome</keyword>
<comment type="caution">
    <text evidence="1">The sequence shown here is derived from an EMBL/GenBank/DDBJ whole genome shotgun (WGS) entry which is preliminary data.</text>
</comment>
<evidence type="ECO:0000313" key="2">
    <source>
        <dbReference type="Proteomes" id="UP001497535"/>
    </source>
</evidence>
<organism evidence="1 2">
    <name type="scientific">Meloidogyne enterolobii</name>
    <name type="common">Root-knot nematode worm</name>
    <name type="synonym">Meloidogyne mayaguensis</name>
    <dbReference type="NCBI Taxonomy" id="390850"/>
    <lineage>
        <taxon>Eukaryota</taxon>
        <taxon>Metazoa</taxon>
        <taxon>Ecdysozoa</taxon>
        <taxon>Nematoda</taxon>
        <taxon>Chromadorea</taxon>
        <taxon>Rhabditida</taxon>
        <taxon>Tylenchina</taxon>
        <taxon>Tylenchomorpha</taxon>
        <taxon>Tylenchoidea</taxon>
        <taxon>Meloidogynidae</taxon>
        <taxon>Meloidogyninae</taxon>
        <taxon>Meloidogyne</taxon>
    </lineage>
</organism>
<protein>
    <submittedName>
        <fullName evidence="1">Uncharacterized protein</fullName>
    </submittedName>
</protein>
<evidence type="ECO:0000313" key="1">
    <source>
        <dbReference type="EMBL" id="CAK5045060.1"/>
    </source>
</evidence>
<gene>
    <name evidence="1" type="ORF">MENTE1834_LOCUS11653</name>
</gene>
<proteinExistence type="predicted"/>
<reference evidence="1" key="1">
    <citation type="submission" date="2023-11" db="EMBL/GenBank/DDBJ databases">
        <authorList>
            <person name="Poullet M."/>
        </authorList>
    </citation>
    <scope>NUCLEOTIDE SEQUENCE</scope>
    <source>
        <strain evidence="1">E1834</strain>
    </source>
</reference>
<dbReference type="EMBL" id="CAVMJV010000011">
    <property type="protein sequence ID" value="CAK5045060.1"/>
    <property type="molecule type" value="Genomic_DNA"/>
</dbReference>